<dbReference type="Gene3D" id="3.40.50.720">
    <property type="entry name" value="NAD(P)-binding Rossmann-like Domain"/>
    <property type="match status" value="1"/>
</dbReference>
<dbReference type="Proteomes" id="UP001597024">
    <property type="component" value="Unassembled WGS sequence"/>
</dbReference>
<sequence length="115" mass="11843">SVVALDDIADAAVAVLGSPGEHAGATYDLTGPEAITLDEAAAIITEATGRPVTYHRETVEEAYRSREHYGAPGWEVDAWVSTYTAIAKGELAGVGDAVPRLTGHPATSLAAALAR</sequence>
<dbReference type="SUPFAM" id="SSF51735">
    <property type="entry name" value="NAD(P)-binding Rossmann-fold domains"/>
    <property type="match status" value="1"/>
</dbReference>
<evidence type="ECO:0000313" key="1">
    <source>
        <dbReference type="EMBL" id="MFD0891190.1"/>
    </source>
</evidence>
<feature type="non-terminal residue" evidence="1">
    <location>
        <position position="1"/>
    </location>
</feature>
<name>A0ABW3E500_9ACTN</name>
<dbReference type="PANTHER" id="PTHR43162">
    <property type="match status" value="1"/>
</dbReference>
<dbReference type="Gene3D" id="3.90.25.10">
    <property type="entry name" value="UDP-galactose 4-epimerase, domain 1"/>
    <property type="match status" value="1"/>
</dbReference>
<dbReference type="InterPro" id="IPR051604">
    <property type="entry name" value="Ergot_Alk_Oxidoreductase"/>
</dbReference>
<dbReference type="PANTHER" id="PTHR43162:SF1">
    <property type="entry name" value="PRESTALK A DIFFERENTIATION PROTEIN A"/>
    <property type="match status" value="1"/>
</dbReference>
<comment type="caution">
    <text evidence="1">The sequence shown here is derived from an EMBL/GenBank/DDBJ whole genome shotgun (WGS) entry which is preliminary data.</text>
</comment>
<proteinExistence type="predicted"/>
<protein>
    <submittedName>
        <fullName evidence="1">SDR family NAD(P)-dependent oxidoreductase</fullName>
    </submittedName>
</protein>
<organism evidence="1 2">
    <name type="scientific">Streptosporangium algeriense</name>
    <dbReference type="NCBI Taxonomy" id="1682748"/>
    <lineage>
        <taxon>Bacteria</taxon>
        <taxon>Bacillati</taxon>
        <taxon>Actinomycetota</taxon>
        <taxon>Actinomycetes</taxon>
        <taxon>Streptosporangiales</taxon>
        <taxon>Streptosporangiaceae</taxon>
        <taxon>Streptosporangium</taxon>
    </lineage>
</organism>
<accession>A0ABW3E500</accession>
<reference evidence="2" key="1">
    <citation type="journal article" date="2019" name="Int. J. Syst. Evol. Microbiol.">
        <title>The Global Catalogue of Microorganisms (GCM) 10K type strain sequencing project: providing services to taxonomists for standard genome sequencing and annotation.</title>
        <authorList>
            <consortium name="The Broad Institute Genomics Platform"/>
            <consortium name="The Broad Institute Genome Sequencing Center for Infectious Disease"/>
            <person name="Wu L."/>
            <person name="Ma J."/>
        </authorList>
    </citation>
    <scope>NUCLEOTIDE SEQUENCE [LARGE SCALE GENOMIC DNA]</scope>
    <source>
        <strain evidence="2">CCUG 62974</strain>
    </source>
</reference>
<keyword evidence="2" id="KW-1185">Reference proteome</keyword>
<dbReference type="EMBL" id="JBHTHX010002981">
    <property type="protein sequence ID" value="MFD0891190.1"/>
    <property type="molecule type" value="Genomic_DNA"/>
</dbReference>
<evidence type="ECO:0000313" key="2">
    <source>
        <dbReference type="Proteomes" id="UP001597024"/>
    </source>
</evidence>
<dbReference type="InterPro" id="IPR036291">
    <property type="entry name" value="NAD(P)-bd_dom_sf"/>
</dbReference>
<gene>
    <name evidence="1" type="ORF">ACFQ08_42135</name>
</gene>